<evidence type="ECO:0000256" key="1">
    <source>
        <dbReference type="SAM" id="SignalP"/>
    </source>
</evidence>
<feature type="signal peptide" evidence="1">
    <location>
        <begin position="1"/>
        <end position="16"/>
    </location>
</feature>
<dbReference type="EMBL" id="BAAFRS010000298">
    <property type="protein sequence ID" value="GAB1226585.1"/>
    <property type="molecule type" value="Genomic_DNA"/>
</dbReference>
<name>A0ABQ0DW43_9EUKA</name>
<evidence type="ECO:0000313" key="3">
    <source>
        <dbReference type="EMBL" id="GAB1226982.1"/>
    </source>
</evidence>
<keyword evidence="1" id="KW-0732">Signal</keyword>
<organism evidence="3 4">
    <name type="scientific">Entamoeba nuttalli</name>
    <dbReference type="NCBI Taxonomy" id="412467"/>
    <lineage>
        <taxon>Eukaryota</taxon>
        <taxon>Amoebozoa</taxon>
        <taxon>Evosea</taxon>
        <taxon>Archamoebae</taxon>
        <taxon>Mastigamoebida</taxon>
        <taxon>Entamoebidae</taxon>
        <taxon>Entamoeba</taxon>
    </lineage>
</organism>
<dbReference type="Proteomes" id="UP001628156">
    <property type="component" value="Unassembled WGS sequence"/>
</dbReference>
<reference evidence="3 4" key="1">
    <citation type="journal article" date="2019" name="PLoS Negl. Trop. Dis.">
        <title>Whole genome sequencing of Entamoeba nuttalli reveals mammalian host-related molecular signatures and a novel octapeptide-repeat surface protein.</title>
        <authorList>
            <person name="Tanaka M."/>
            <person name="Makiuchi T."/>
            <person name="Komiyama T."/>
            <person name="Shiina T."/>
            <person name="Osaki K."/>
            <person name="Tachibana H."/>
        </authorList>
    </citation>
    <scope>NUCLEOTIDE SEQUENCE [LARGE SCALE GENOMIC DNA]</scope>
    <source>
        <strain evidence="3 4">P19-061405</strain>
    </source>
</reference>
<accession>A0ABQ0DW43</accession>
<reference evidence="3" key="2">
    <citation type="submission" date="2024-08" db="EMBL/GenBank/DDBJ databases">
        <title>Draft genome assembly of Entamoeba nuttalli using a combination of long-read and short-read sequencing data.</title>
        <authorList>
            <person name="Tanaka M."/>
            <person name="Tachibana H."/>
        </authorList>
    </citation>
    <scope>NUCLEOTIDE SEQUENCE</scope>
    <source>
        <strain evidence="3">P19-061405</strain>
    </source>
</reference>
<evidence type="ECO:0000313" key="2">
    <source>
        <dbReference type="EMBL" id="GAB1226585.1"/>
    </source>
</evidence>
<gene>
    <name evidence="2" type="ORF">ENUP19_0298G0040</name>
    <name evidence="3" type="ORF">ENUP19_0316G0002</name>
</gene>
<evidence type="ECO:0000313" key="4">
    <source>
        <dbReference type="Proteomes" id="UP001628156"/>
    </source>
</evidence>
<protein>
    <recommendedName>
        <fullName evidence="5">Histone H1</fullName>
    </recommendedName>
</protein>
<comment type="caution">
    <text evidence="3">The sequence shown here is derived from an EMBL/GenBank/DDBJ whole genome shotgun (WGS) entry which is preliminary data.</text>
</comment>
<feature type="chain" id="PRO_5045029882" description="Histone H1" evidence="1">
    <location>
        <begin position="17"/>
        <end position="225"/>
    </location>
</feature>
<keyword evidence="4" id="KW-1185">Reference proteome</keyword>
<dbReference type="EMBL" id="BAAFRS010000316">
    <property type="protein sequence ID" value="GAB1226982.1"/>
    <property type="molecule type" value="Genomic_DNA"/>
</dbReference>
<proteinExistence type="predicted"/>
<sequence>MKGFIVSILLISLASAVVINEEAIKKDPLYKQYSDAMNQIDKAAGEKAQKEISKKMSLKAKFNRKIKLQLARKAKKMAKKIEYVSKVKKMNKVIRKSMKGIKPNTDIKKVLQQVKSQLQLIAGKDTKAIKKMNKLIKKFDKQSQRKVAHIVKKLQKKVQLKKAKKAGLKVGPTEKKLAQKAIKYVQKANERMGKSEKYIELSCKSSPKYCSFFKKSFVVANPIVV</sequence>
<evidence type="ECO:0008006" key="5">
    <source>
        <dbReference type="Google" id="ProtNLM"/>
    </source>
</evidence>